<dbReference type="Proteomes" id="UP000265040">
    <property type="component" value="Chromosome 16"/>
</dbReference>
<keyword evidence="6" id="KW-0735">Signal-anchor</keyword>
<dbReference type="CTD" id="554167"/>
<evidence type="ECO:0000259" key="12">
    <source>
        <dbReference type="PROSITE" id="PS50049"/>
    </source>
</evidence>
<reference evidence="13" key="1">
    <citation type="submission" date="2021-04" db="EMBL/GenBank/DDBJ databases">
        <authorList>
            <consortium name="Wellcome Sanger Institute Data Sharing"/>
        </authorList>
    </citation>
    <scope>NUCLEOTIDE SEQUENCE [LARGE SCALE GENOMIC DNA]</scope>
</reference>
<evidence type="ECO:0000256" key="1">
    <source>
        <dbReference type="ARBA" id="ARBA00004606"/>
    </source>
</evidence>
<evidence type="ECO:0000256" key="5">
    <source>
        <dbReference type="ARBA" id="ARBA00022692"/>
    </source>
</evidence>
<dbReference type="OMA" id="RSACQNV"/>
<evidence type="ECO:0000256" key="8">
    <source>
        <dbReference type="ARBA" id="ARBA00023136"/>
    </source>
</evidence>
<dbReference type="GO" id="GO:0042742">
    <property type="term" value="P:defense response to bacterium"/>
    <property type="evidence" value="ECO:0007669"/>
    <property type="project" value="Ensembl"/>
</dbReference>
<sequence>MSGYTTAPGDLEMGFEEKTIVLIEKKSPSPKGRIWKASMALLIVTLCFGGILLLGWYWNGRPDMMSESGHPEARIQKNATEKTDPHKLRQLCSTSKAAIHLEGNYDGDDEHVGTLKWKSGQGQAFVQGDFRLENNTIIIPHTGIYFVYSQALFRVTCNNDEGAAENLSHGIWRRSESIGGDVSLMSSIRSVCQNTAQEDERGWYSAIYLGAVFKLNKGDILWTVTNKLEQLEMNSGNTFFGVFAL</sequence>
<dbReference type="SMART" id="SM00207">
    <property type="entry name" value="TNF"/>
    <property type="match status" value="1"/>
</dbReference>
<evidence type="ECO:0000256" key="6">
    <source>
        <dbReference type="ARBA" id="ARBA00022968"/>
    </source>
</evidence>
<evidence type="ECO:0000256" key="2">
    <source>
        <dbReference type="ARBA" id="ARBA00008670"/>
    </source>
</evidence>
<dbReference type="GO" id="GO:0016020">
    <property type="term" value="C:membrane"/>
    <property type="evidence" value="ECO:0007669"/>
    <property type="project" value="UniProtKB-SubCell"/>
</dbReference>
<dbReference type="GO" id="GO:0001889">
    <property type="term" value="P:liver development"/>
    <property type="evidence" value="ECO:0007669"/>
    <property type="project" value="Ensembl"/>
</dbReference>
<evidence type="ECO:0000256" key="7">
    <source>
        <dbReference type="ARBA" id="ARBA00022989"/>
    </source>
</evidence>
<keyword evidence="14" id="KW-1185">Reference proteome</keyword>
<dbReference type="GO" id="GO:0005615">
    <property type="term" value="C:extracellular space"/>
    <property type="evidence" value="ECO:0007669"/>
    <property type="project" value="UniProtKB-KW"/>
</dbReference>
<comment type="similarity">
    <text evidence="2">Belongs to the tumor necrosis factor family.</text>
</comment>
<dbReference type="Pfam" id="PF00229">
    <property type="entry name" value="TNF"/>
    <property type="match status" value="1"/>
</dbReference>
<dbReference type="PRINTS" id="PR01234">
    <property type="entry name" value="TNECROSISFCT"/>
</dbReference>
<evidence type="ECO:0000256" key="11">
    <source>
        <dbReference type="SAM" id="Phobius"/>
    </source>
</evidence>
<feature type="domain" description="THD" evidence="12">
    <location>
        <begin position="97"/>
        <end position="245"/>
    </location>
</feature>
<dbReference type="InterPro" id="IPR006053">
    <property type="entry name" value="TNF"/>
</dbReference>
<dbReference type="PANTHER" id="PTHR11471:SF23">
    <property type="entry name" value="TUMOR NECROSIS FACTOR"/>
    <property type="match status" value="1"/>
</dbReference>
<keyword evidence="9" id="KW-1015">Disulfide bond</keyword>
<dbReference type="RefSeq" id="XP_026228254.1">
    <property type="nucleotide sequence ID" value="XM_026372469.1"/>
</dbReference>
<dbReference type="STRING" id="64144.ENSATEP00000009163"/>
<dbReference type="GeneID" id="113170393"/>
<keyword evidence="4" id="KW-0202">Cytokine</keyword>
<dbReference type="GO" id="GO:0005125">
    <property type="term" value="F:cytokine activity"/>
    <property type="evidence" value="ECO:0007669"/>
    <property type="project" value="UniProtKB-KW"/>
</dbReference>
<dbReference type="AlphaFoldDB" id="A0A3Q1HVU7"/>
<dbReference type="Gene3D" id="2.60.120.40">
    <property type="match status" value="1"/>
</dbReference>
<comment type="subcellular location">
    <subcellularLocation>
        <location evidence="1">Membrane</location>
        <topology evidence="1">Single-pass type II membrane protein</topology>
    </subcellularLocation>
</comment>
<organism evidence="13 14">
    <name type="scientific">Anabas testudineus</name>
    <name type="common">Climbing perch</name>
    <name type="synonym">Anthias testudineus</name>
    <dbReference type="NCBI Taxonomy" id="64144"/>
    <lineage>
        <taxon>Eukaryota</taxon>
        <taxon>Metazoa</taxon>
        <taxon>Chordata</taxon>
        <taxon>Craniata</taxon>
        <taxon>Vertebrata</taxon>
        <taxon>Euteleostomi</taxon>
        <taxon>Actinopterygii</taxon>
        <taxon>Neopterygii</taxon>
        <taxon>Teleostei</taxon>
        <taxon>Neoteleostei</taxon>
        <taxon>Acanthomorphata</taxon>
        <taxon>Anabantaria</taxon>
        <taxon>Anabantiformes</taxon>
        <taxon>Anabantoidei</taxon>
        <taxon>Anabantidae</taxon>
        <taxon>Anabas</taxon>
    </lineage>
</organism>
<name>A0A3Q1HVU7_ANATE</name>
<accession>A0A3Q1HVU7</accession>
<evidence type="ECO:0000313" key="14">
    <source>
        <dbReference type="Proteomes" id="UP000265040"/>
    </source>
</evidence>
<evidence type="ECO:0000256" key="3">
    <source>
        <dbReference type="ARBA" id="ARBA00013893"/>
    </source>
</evidence>
<keyword evidence="5 11" id="KW-0812">Transmembrane</keyword>
<evidence type="ECO:0000313" key="13">
    <source>
        <dbReference type="Ensembl" id="ENSATEP00000009163.1"/>
    </source>
</evidence>
<keyword evidence="7 11" id="KW-1133">Transmembrane helix</keyword>
<dbReference type="CDD" id="cd00184">
    <property type="entry name" value="TNF"/>
    <property type="match status" value="1"/>
</dbReference>
<evidence type="ECO:0000256" key="9">
    <source>
        <dbReference type="ARBA" id="ARBA00023157"/>
    </source>
</evidence>
<dbReference type="OrthoDB" id="9940698at2759"/>
<dbReference type="Ensembl" id="ENSATET00000009322.3">
    <property type="protein sequence ID" value="ENSATEP00000009163.1"/>
    <property type="gene ID" value="ENSATEG00000006438.3"/>
</dbReference>
<evidence type="ECO:0000256" key="10">
    <source>
        <dbReference type="ARBA" id="ARBA00029751"/>
    </source>
</evidence>
<dbReference type="GO" id="GO:0006955">
    <property type="term" value="P:immune response"/>
    <property type="evidence" value="ECO:0007669"/>
    <property type="project" value="Ensembl"/>
</dbReference>
<feature type="transmembrane region" description="Helical" evidence="11">
    <location>
        <begin position="34"/>
        <end position="58"/>
    </location>
</feature>
<dbReference type="PANTHER" id="PTHR11471">
    <property type="entry name" value="TUMOR NECROSIS FACTOR FAMILY MEMBER"/>
    <property type="match status" value="1"/>
</dbReference>
<dbReference type="PROSITE" id="PS50049">
    <property type="entry name" value="THD_2"/>
    <property type="match status" value="1"/>
</dbReference>
<dbReference type="GO" id="GO:0005164">
    <property type="term" value="F:tumor necrosis factor receptor binding"/>
    <property type="evidence" value="ECO:0007669"/>
    <property type="project" value="InterPro"/>
</dbReference>
<reference evidence="13" key="2">
    <citation type="submission" date="2025-08" db="UniProtKB">
        <authorList>
            <consortium name="Ensembl"/>
        </authorList>
    </citation>
    <scope>IDENTIFICATION</scope>
</reference>
<dbReference type="InterPro" id="IPR008983">
    <property type="entry name" value="Tumour_necrosis_fac-like_dom"/>
</dbReference>
<protein>
    <recommendedName>
        <fullName evidence="3">Tumor necrosis factor</fullName>
    </recommendedName>
    <alternativeName>
        <fullName evidence="10">TNF-alpha</fullName>
    </alternativeName>
</protein>
<reference evidence="13" key="3">
    <citation type="submission" date="2025-09" db="UniProtKB">
        <authorList>
            <consortium name="Ensembl"/>
        </authorList>
    </citation>
    <scope>IDENTIFICATION</scope>
</reference>
<dbReference type="GeneTree" id="ENSGT01060000248544"/>
<dbReference type="SUPFAM" id="SSF49842">
    <property type="entry name" value="TNF-like"/>
    <property type="match status" value="1"/>
</dbReference>
<evidence type="ECO:0000256" key="4">
    <source>
        <dbReference type="ARBA" id="ARBA00022514"/>
    </source>
</evidence>
<keyword evidence="8 11" id="KW-0472">Membrane</keyword>
<proteinExistence type="inferred from homology"/>
<dbReference type="InterPro" id="IPR006052">
    <property type="entry name" value="TNF_dom"/>
</dbReference>
<dbReference type="InParanoid" id="A0A3Q1HVU7"/>